<dbReference type="SUPFAM" id="SSF55961">
    <property type="entry name" value="Bet v1-like"/>
    <property type="match status" value="2"/>
</dbReference>
<evidence type="ECO:0000256" key="11">
    <source>
        <dbReference type="SAM" id="Coils"/>
    </source>
</evidence>
<keyword evidence="16" id="KW-1185">Reference proteome</keyword>
<dbReference type="Pfam" id="PF01852">
    <property type="entry name" value="START"/>
    <property type="match status" value="1"/>
</dbReference>
<keyword evidence="7" id="KW-0804">Transcription</keyword>
<dbReference type="SMART" id="SM00234">
    <property type="entry name" value="START"/>
    <property type="match status" value="1"/>
</dbReference>
<proteinExistence type="inferred from homology"/>
<dbReference type="SMART" id="SM00389">
    <property type="entry name" value="HOX"/>
    <property type="match status" value="1"/>
</dbReference>
<dbReference type="FunFam" id="1.10.10.60:FF:000229">
    <property type="entry name" value="Homeobox-leucine zipper protein HDG1"/>
    <property type="match status" value="1"/>
</dbReference>
<evidence type="ECO:0000256" key="7">
    <source>
        <dbReference type="ARBA" id="ARBA00023163"/>
    </source>
</evidence>
<dbReference type="PANTHER" id="PTHR45654:SF9">
    <property type="entry name" value="HOMEOBOX-LEUCINE ZIPPER PROTEIN HDG10-RELATED"/>
    <property type="match status" value="1"/>
</dbReference>
<dbReference type="PROSITE" id="PS50071">
    <property type="entry name" value="HOMEOBOX_2"/>
    <property type="match status" value="1"/>
</dbReference>
<evidence type="ECO:0000256" key="1">
    <source>
        <dbReference type="ARBA" id="ARBA00004123"/>
    </source>
</evidence>
<keyword evidence="4 11" id="KW-0175">Coiled coil</keyword>
<dbReference type="Gene3D" id="1.10.10.60">
    <property type="entry name" value="Homeodomain-like"/>
    <property type="match status" value="1"/>
</dbReference>
<dbReference type="Gene3D" id="3.30.530.20">
    <property type="match status" value="1"/>
</dbReference>
<keyword evidence="5 9" id="KW-0238">DNA-binding</keyword>
<evidence type="ECO:0000256" key="9">
    <source>
        <dbReference type="PROSITE-ProRule" id="PRU00108"/>
    </source>
</evidence>
<evidence type="ECO:0000256" key="5">
    <source>
        <dbReference type="ARBA" id="ARBA00023125"/>
    </source>
</evidence>
<comment type="subcellular location">
    <subcellularLocation>
        <location evidence="1 9 10">Nucleus</location>
    </subcellularLocation>
</comment>
<evidence type="ECO:0000259" key="13">
    <source>
        <dbReference type="PROSITE" id="PS50071"/>
    </source>
</evidence>
<dbReference type="EMBL" id="OU466862">
    <property type="protein sequence ID" value="CAH2072532.1"/>
    <property type="molecule type" value="Genomic_DNA"/>
</dbReference>
<protein>
    <submittedName>
        <fullName evidence="15">Uncharacterized protein</fullName>
    </submittedName>
</protein>
<dbReference type="PROSITE" id="PS50848">
    <property type="entry name" value="START"/>
    <property type="match status" value="1"/>
</dbReference>
<feature type="DNA-binding region" description="Homeobox" evidence="9">
    <location>
        <begin position="22"/>
        <end position="81"/>
    </location>
</feature>
<organism evidence="15 16">
    <name type="scientific">Thlaspi arvense</name>
    <name type="common">Field penny-cress</name>
    <dbReference type="NCBI Taxonomy" id="13288"/>
    <lineage>
        <taxon>Eukaryota</taxon>
        <taxon>Viridiplantae</taxon>
        <taxon>Streptophyta</taxon>
        <taxon>Embryophyta</taxon>
        <taxon>Tracheophyta</taxon>
        <taxon>Spermatophyta</taxon>
        <taxon>Magnoliopsida</taxon>
        <taxon>eudicotyledons</taxon>
        <taxon>Gunneridae</taxon>
        <taxon>Pentapetalae</taxon>
        <taxon>rosids</taxon>
        <taxon>malvids</taxon>
        <taxon>Brassicales</taxon>
        <taxon>Brassicaceae</taxon>
        <taxon>Thlaspideae</taxon>
        <taxon>Thlaspi</taxon>
    </lineage>
</organism>
<keyword evidence="6 9" id="KW-0371">Homeobox</keyword>
<dbReference type="Pfam" id="PF00046">
    <property type="entry name" value="Homeodomain"/>
    <property type="match status" value="1"/>
</dbReference>
<accession>A0AAU9SVG2</accession>
<keyword evidence="3" id="KW-0805">Transcription regulation</keyword>
<dbReference type="SUPFAM" id="SSF46689">
    <property type="entry name" value="Homeodomain-like"/>
    <property type="match status" value="1"/>
</dbReference>
<feature type="domain" description="Homeobox" evidence="13">
    <location>
        <begin position="20"/>
        <end position="80"/>
    </location>
</feature>
<evidence type="ECO:0000259" key="14">
    <source>
        <dbReference type="PROSITE" id="PS50848"/>
    </source>
</evidence>
<feature type="region of interest" description="Disordered" evidence="12">
    <location>
        <begin position="1"/>
        <end position="29"/>
    </location>
</feature>
<evidence type="ECO:0000256" key="6">
    <source>
        <dbReference type="ARBA" id="ARBA00023155"/>
    </source>
</evidence>
<sequence>MDSSHDSSSSDERETSVDTNGDKKIYHRHTNEQIQRLEAYFKECPHPDDVQRRKLGEELSLRPKQIKFWFQNKRTQAKAQSEKADNTALRQENIRIKCENDAMAEAIKTVLCPPCGGPLFGREERELRLQNLRAQNAYLKRELEKLAIYRNPNGGPSVPGVGVDSLAALPGPSSHAPISDNPQVAYGTSSNQQVEPLSLVPSPYIAEDINIAQPPRPRQLQNYQSQSQMETMMLAEMAMNAVAEVTRLIQFEEPMWIKSSIDGRLVIDQDNYEKLFTKINHFKNPSARIESSKEVVVVPMDAISLVDMFLDAEKWGMMFATIVNEAKTIQVLESVDPQRQNVSKLMYEQLHILSPLVPPREFMILRTCQRVEEGLWVIADVSCHHINFEFEFTTPTCSKRPSGFLIQALPNARSKVTWMEHVEVNDKVRTHRLYRDLLCGGFGYGARRWTATLQRMCERLSLTSISVFPATDHAGVVKTIEGRRSVMKLGERMLKNFAWALKMSGKFDFSQLSETNSSGVRVSVRINEDPGQPLGLIVCAGSSLCLPVSPLQIYHFLRNVDVRHQWDVLCHGNDVSELARFVTGTNSENCVNFIQPSTTTENGDMMIIQDGFIDALGGMVVYAPVDLNTAYTIVSGNTDPSGIAVLPSGFIISRDGRPSAAELDGGPENSATILTVAFQILVCGQALTGDLRMEESTATVNTLISSTIQRIKGMLNCDEGRQ</sequence>
<feature type="coiled-coil region" evidence="11">
    <location>
        <begin position="122"/>
        <end position="149"/>
    </location>
</feature>
<dbReference type="PANTHER" id="PTHR45654">
    <property type="entry name" value="HOMEOBOX-LEUCINE ZIPPER PROTEIN MERISTEM L1"/>
    <property type="match status" value="1"/>
</dbReference>
<keyword evidence="8 9" id="KW-0539">Nucleus</keyword>
<feature type="compositionally biased region" description="Basic and acidic residues" evidence="12">
    <location>
        <begin position="1"/>
        <end position="24"/>
    </location>
</feature>
<dbReference type="GO" id="GO:0008289">
    <property type="term" value="F:lipid binding"/>
    <property type="evidence" value="ECO:0007669"/>
    <property type="project" value="InterPro"/>
</dbReference>
<dbReference type="GO" id="GO:0005634">
    <property type="term" value="C:nucleus"/>
    <property type="evidence" value="ECO:0007669"/>
    <property type="project" value="UniProtKB-SubCell"/>
</dbReference>
<evidence type="ECO:0000256" key="2">
    <source>
        <dbReference type="ARBA" id="ARBA00006789"/>
    </source>
</evidence>
<evidence type="ECO:0000313" key="16">
    <source>
        <dbReference type="Proteomes" id="UP000836841"/>
    </source>
</evidence>
<evidence type="ECO:0000256" key="4">
    <source>
        <dbReference type="ARBA" id="ARBA00023054"/>
    </source>
</evidence>
<comment type="similarity">
    <text evidence="2">Belongs to the HD-ZIP homeobox family. Class IV subfamily.</text>
</comment>
<dbReference type="InterPro" id="IPR057993">
    <property type="entry name" value="HD-Zip_IV_C"/>
</dbReference>
<dbReference type="CDD" id="cd08875">
    <property type="entry name" value="START_ArGLABRA2_like"/>
    <property type="match status" value="1"/>
</dbReference>
<dbReference type="Proteomes" id="UP000836841">
    <property type="component" value="Chromosome 6"/>
</dbReference>
<dbReference type="InterPro" id="IPR002913">
    <property type="entry name" value="START_lipid-bd_dom"/>
</dbReference>
<dbReference type="AlphaFoldDB" id="A0AAU9SVG2"/>
<reference evidence="15 16" key="1">
    <citation type="submission" date="2022-03" db="EMBL/GenBank/DDBJ databases">
        <authorList>
            <person name="Nunn A."/>
            <person name="Chopra R."/>
            <person name="Nunn A."/>
            <person name="Contreras Garrido A."/>
        </authorList>
    </citation>
    <scope>NUCLEOTIDE SEQUENCE [LARGE SCALE GENOMIC DNA]</scope>
</reference>
<evidence type="ECO:0000256" key="8">
    <source>
        <dbReference type="ARBA" id="ARBA00023242"/>
    </source>
</evidence>
<dbReference type="InterPro" id="IPR042160">
    <property type="entry name" value="HD-Zip_IV"/>
</dbReference>
<dbReference type="CDD" id="cd00086">
    <property type="entry name" value="homeodomain"/>
    <property type="match status" value="1"/>
</dbReference>
<dbReference type="Pfam" id="PF25797">
    <property type="entry name" value="PDF2_C"/>
    <property type="match status" value="1"/>
</dbReference>
<dbReference type="InterPro" id="IPR023393">
    <property type="entry name" value="START-like_dom_sf"/>
</dbReference>
<name>A0AAU9SVG2_THLAR</name>
<dbReference type="InterPro" id="IPR001356">
    <property type="entry name" value="HD"/>
</dbReference>
<evidence type="ECO:0000256" key="10">
    <source>
        <dbReference type="RuleBase" id="RU000682"/>
    </source>
</evidence>
<dbReference type="GO" id="GO:0003677">
    <property type="term" value="F:DNA binding"/>
    <property type="evidence" value="ECO:0007669"/>
    <property type="project" value="UniProtKB-UniRule"/>
</dbReference>
<gene>
    <name evidence="15" type="ORF">TAV2_LOCUS19934</name>
</gene>
<evidence type="ECO:0000256" key="12">
    <source>
        <dbReference type="SAM" id="MobiDB-lite"/>
    </source>
</evidence>
<evidence type="ECO:0000256" key="3">
    <source>
        <dbReference type="ARBA" id="ARBA00023015"/>
    </source>
</evidence>
<dbReference type="InterPro" id="IPR009057">
    <property type="entry name" value="Homeodomain-like_sf"/>
</dbReference>
<evidence type="ECO:0000313" key="15">
    <source>
        <dbReference type="EMBL" id="CAH2072532.1"/>
    </source>
</evidence>
<feature type="domain" description="START" evidence="14">
    <location>
        <begin position="227"/>
        <end position="462"/>
    </location>
</feature>